<dbReference type="GO" id="GO:0045040">
    <property type="term" value="P:protein insertion into mitochondrial outer membrane"/>
    <property type="evidence" value="ECO:0007669"/>
    <property type="project" value="UniProtKB-UniRule"/>
</dbReference>
<protein>
    <recommendedName>
        <fullName evidence="8">Maintenance of mitochondrial morphology protein 1</fullName>
    </recommendedName>
</protein>
<name>A0AAV5RHD5_STABA</name>
<feature type="domain" description="SMP-LTD" evidence="10">
    <location>
        <begin position="72"/>
        <end position="267"/>
    </location>
</feature>
<dbReference type="AlphaFoldDB" id="A0AAV5RHD5"/>
<evidence type="ECO:0000256" key="6">
    <source>
        <dbReference type="ARBA" id="ARBA00023121"/>
    </source>
</evidence>
<evidence type="ECO:0000256" key="7">
    <source>
        <dbReference type="ARBA" id="ARBA00023136"/>
    </source>
</evidence>
<dbReference type="PROSITE" id="PS51847">
    <property type="entry name" value="SMP"/>
    <property type="match status" value="1"/>
</dbReference>
<proteinExistence type="inferred from homology"/>
<evidence type="ECO:0000256" key="9">
    <source>
        <dbReference type="SAM" id="MobiDB-lite"/>
    </source>
</evidence>
<accession>A0AAV5RHD5</accession>
<keyword evidence="3 8" id="KW-0256">Endoplasmic reticulum</keyword>
<dbReference type="PANTHER" id="PTHR13466">
    <property type="entry name" value="TEX2 PROTEIN-RELATED"/>
    <property type="match status" value="1"/>
</dbReference>
<feature type="compositionally biased region" description="Basic and acidic residues" evidence="9">
    <location>
        <begin position="280"/>
        <end position="290"/>
    </location>
</feature>
<dbReference type="CDD" id="cd21671">
    <property type="entry name" value="SMP_Mmm1"/>
    <property type="match status" value="1"/>
</dbReference>
<evidence type="ECO:0000256" key="8">
    <source>
        <dbReference type="HAMAP-Rule" id="MF_03103"/>
    </source>
</evidence>
<dbReference type="GO" id="GO:0008289">
    <property type="term" value="F:lipid binding"/>
    <property type="evidence" value="ECO:0007669"/>
    <property type="project" value="UniProtKB-KW"/>
</dbReference>
<feature type="region of interest" description="Disordered" evidence="9">
    <location>
        <begin position="272"/>
        <end position="311"/>
    </location>
</feature>
<feature type="topological domain" description="Cytoplasmic" evidence="8">
    <location>
        <begin position="31"/>
        <end position="397"/>
    </location>
</feature>
<comment type="subcellular location">
    <subcellularLocation>
        <location evidence="8">Endoplasmic reticulum membrane</location>
        <topology evidence="8">Single-pass type I membrane protein</topology>
    </subcellularLocation>
    <text evidence="8">The ERMES/MDM complex localizes to a few discrete foci (around 10 per single cell), that represent mitochondria-endoplasmic reticulum junctions. These foci are often found next to mtDNA nucleoids.</text>
</comment>
<sequence length="397" mass="43592">MPLMSFAAGLLIGQLSVLIVVALLLRFFLFAENSGVRLTSLNSNEKTIVRPNLPVSLETVLEHTYYDVDTHKSESMDWFTLLLALNINIFRQNAVDKDHLLNYLSTILTSGIVPPFVDTIKVTEINLGNDYPLLNNCKVVRSSNHDFSDGLEVQFDLDLKDKITLGIETRLLLNYPKAMVANLPIKVSLSLVNLSGRVSISMLTKPEHAVTVQFAPDFVMEFEVHSLVGARSQLKDVPKLSQVIQSTLRKAFAEKCVAPHFININIPTPWSKADSDVNEESEKKKSEKCSTKITKSTNENSNKNTKSARRTNSEDVAYANINNANGVTNAASEAAVAVGIKEATETSNSNNPSYFKSKKTANVSRVSNISGQLATESIILDDACNTLGDLENVGNSK</sequence>
<gene>
    <name evidence="8" type="primary">MMM1</name>
    <name evidence="11" type="ORF">DASB73_017630</name>
</gene>
<evidence type="ECO:0000313" key="11">
    <source>
        <dbReference type="EMBL" id="GMM50805.1"/>
    </source>
</evidence>
<keyword evidence="4 8" id="KW-1133">Transmembrane helix</keyword>
<keyword evidence="7 8" id="KW-0472">Membrane</keyword>
<dbReference type="PANTHER" id="PTHR13466:SF0">
    <property type="entry name" value="SMP-LTD DOMAIN-CONTAINING PROTEIN"/>
    <property type="match status" value="1"/>
</dbReference>
<keyword evidence="1" id="KW-0813">Transport</keyword>
<dbReference type="EMBL" id="BTGC01000003">
    <property type="protein sequence ID" value="GMM50805.1"/>
    <property type="molecule type" value="Genomic_DNA"/>
</dbReference>
<evidence type="ECO:0000256" key="5">
    <source>
        <dbReference type="ARBA" id="ARBA00023055"/>
    </source>
</evidence>
<dbReference type="GO" id="GO:0032865">
    <property type="term" value="C:ERMES complex"/>
    <property type="evidence" value="ECO:0007669"/>
    <property type="project" value="UniProtKB-UniRule"/>
</dbReference>
<comment type="similarity">
    <text evidence="8">Belongs to the MMM1 family.</text>
</comment>
<evidence type="ECO:0000259" key="10">
    <source>
        <dbReference type="PROSITE" id="PS51847"/>
    </source>
</evidence>
<evidence type="ECO:0000256" key="4">
    <source>
        <dbReference type="ARBA" id="ARBA00022989"/>
    </source>
</evidence>
<organism evidence="11 12">
    <name type="scientific">Starmerella bacillaris</name>
    <name type="common">Yeast</name>
    <name type="synonym">Candida zemplinina</name>
    <dbReference type="NCBI Taxonomy" id="1247836"/>
    <lineage>
        <taxon>Eukaryota</taxon>
        <taxon>Fungi</taxon>
        <taxon>Dikarya</taxon>
        <taxon>Ascomycota</taxon>
        <taxon>Saccharomycotina</taxon>
        <taxon>Dipodascomycetes</taxon>
        <taxon>Dipodascales</taxon>
        <taxon>Trichomonascaceae</taxon>
        <taxon>Starmerella</taxon>
    </lineage>
</organism>
<dbReference type="InterPro" id="IPR019411">
    <property type="entry name" value="MMM1_dom"/>
</dbReference>
<dbReference type="GO" id="GO:0005789">
    <property type="term" value="C:endoplasmic reticulum membrane"/>
    <property type="evidence" value="ECO:0007669"/>
    <property type="project" value="UniProtKB-SubCell"/>
</dbReference>
<comment type="caution">
    <text evidence="11">The sequence shown here is derived from an EMBL/GenBank/DDBJ whole genome shotgun (WGS) entry which is preliminary data.</text>
</comment>
<evidence type="ECO:0000256" key="3">
    <source>
        <dbReference type="ARBA" id="ARBA00022824"/>
    </source>
</evidence>
<evidence type="ECO:0000256" key="2">
    <source>
        <dbReference type="ARBA" id="ARBA00022692"/>
    </source>
</evidence>
<keyword evidence="6" id="KW-0446">Lipid-binding</keyword>
<evidence type="ECO:0000313" key="12">
    <source>
        <dbReference type="Proteomes" id="UP001362899"/>
    </source>
</evidence>
<dbReference type="InterPro" id="IPR027537">
    <property type="entry name" value="Mmm1"/>
</dbReference>
<comment type="function">
    <text evidence="8">Component of the ERMES/MDM complex, which serves as a molecular tether to connect the endoplasmic reticulum (ER) and mitochondria. Components of this complex are involved in the control of mitochondrial shape and protein biogenesis, and function in nonvesicular lipid trafficking between the ER and mitochondria. The MDM12-MMM1 subcomplex functions in the major beta-barrel assembly pathway that is responsible for biogenesis of all outer membrane beta-barrel proteins, and acts in a late step after the SAM complex. The MDM10-MDM12-MMM1 subcomplex further acts in the TOM40-specific pathway after the action of the MDM12-MMM1 complex. Essential for establishing and maintaining the structure of mitochondria and maintenance of mtDNA nucleoids.</text>
</comment>
<feature type="compositionally biased region" description="Low complexity" evidence="9">
    <location>
        <begin position="291"/>
        <end position="305"/>
    </location>
</feature>
<reference evidence="11 12" key="1">
    <citation type="journal article" date="2023" name="Elife">
        <title>Identification of key yeast species and microbe-microbe interactions impacting larval growth of Drosophila in the wild.</title>
        <authorList>
            <person name="Mure A."/>
            <person name="Sugiura Y."/>
            <person name="Maeda R."/>
            <person name="Honda K."/>
            <person name="Sakurai N."/>
            <person name="Takahashi Y."/>
            <person name="Watada M."/>
            <person name="Katoh T."/>
            <person name="Gotoh A."/>
            <person name="Gotoh Y."/>
            <person name="Taniguchi I."/>
            <person name="Nakamura K."/>
            <person name="Hayashi T."/>
            <person name="Katayama T."/>
            <person name="Uemura T."/>
            <person name="Hattori Y."/>
        </authorList>
    </citation>
    <scope>NUCLEOTIDE SEQUENCE [LARGE SCALE GENOMIC DNA]</scope>
    <source>
        <strain evidence="11 12">SB-73</strain>
    </source>
</reference>
<dbReference type="GO" id="GO:1990456">
    <property type="term" value="P:mitochondrion-endoplasmic reticulum membrane tethering"/>
    <property type="evidence" value="ECO:0007669"/>
    <property type="project" value="TreeGrafter"/>
</dbReference>
<feature type="topological domain" description="Lumenal" evidence="8">
    <location>
        <begin position="1"/>
        <end position="9"/>
    </location>
</feature>
<dbReference type="GO" id="GO:0015914">
    <property type="term" value="P:phospholipid transport"/>
    <property type="evidence" value="ECO:0007669"/>
    <property type="project" value="TreeGrafter"/>
</dbReference>
<keyword evidence="5" id="KW-0445">Lipid transport</keyword>
<dbReference type="Proteomes" id="UP001362899">
    <property type="component" value="Unassembled WGS sequence"/>
</dbReference>
<dbReference type="InterPro" id="IPR031468">
    <property type="entry name" value="SMP_LBD"/>
</dbReference>
<dbReference type="Pfam" id="PF10296">
    <property type="entry name" value="MMM1"/>
    <property type="match status" value="1"/>
</dbReference>
<keyword evidence="12" id="KW-1185">Reference proteome</keyword>
<comment type="subunit">
    <text evidence="8">Homodimer. Component of the ER-mitochondria encounter structure (ERMES) or MDM complex, composed of MMM1, MDM10, MDM12 and MDM34. A MMM1 homodimer associates with one molecule of MDM12 on each side in a pairwise head-to-tail manner, and the SMP-LTD domains of MMM1 and MDM12 generate a continuous hydrophobic tunnel for phospholipid trafficking.</text>
</comment>
<dbReference type="HAMAP" id="MF_03103">
    <property type="entry name" value="Mmm1"/>
    <property type="match status" value="1"/>
</dbReference>
<evidence type="ECO:0000256" key="1">
    <source>
        <dbReference type="ARBA" id="ARBA00022448"/>
    </source>
</evidence>
<keyword evidence="2 8" id="KW-0812">Transmembrane</keyword>